<reference evidence="1" key="1">
    <citation type="submission" date="2020-05" db="EMBL/GenBank/DDBJ databases">
        <title>Large-scale comparative analyses of tick genomes elucidate their genetic diversity and vector capacities.</title>
        <authorList>
            <person name="Jia N."/>
            <person name="Wang J."/>
            <person name="Shi W."/>
            <person name="Du L."/>
            <person name="Sun Y."/>
            <person name="Zhan W."/>
            <person name="Jiang J."/>
            <person name="Wang Q."/>
            <person name="Zhang B."/>
            <person name="Ji P."/>
            <person name="Sakyi L.B."/>
            <person name="Cui X."/>
            <person name="Yuan T."/>
            <person name="Jiang B."/>
            <person name="Yang W."/>
            <person name="Lam T.T.-Y."/>
            <person name="Chang Q."/>
            <person name="Ding S."/>
            <person name="Wang X."/>
            <person name="Zhu J."/>
            <person name="Ruan X."/>
            <person name="Zhao L."/>
            <person name="Wei J."/>
            <person name="Que T."/>
            <person name="Du C."/>
            <person name="Cheng J."/>
            <person name="Dai P."/>
            <person name="Han X."/>
            <person name="Huang E."/>
            <person name="Gao Y."/>
            <person name="Liu J."/>
            <person name="Shao H."/>
            <person name="Ye R."/>
            <person name="Li L."/>
            <person name="Wei W."/>
            <person name="Wang X."/>
            <person name="Wang C."/>
            <person name="Yang T."/>
            <person name="Huo Q."/>
            <person name="Li W."/>
            <person name="Guo W."/>
            <person name="Chen H."/>
            <person name="Zhou L."/>
            <person name="Ni X."/>
            <person name="Tian J."/>
            <person name="Zhou Y."/>
            <person name="Sheng Y."/>
            <person name="Liu T."/>
            <person name="Pan Y."/>
            <person name="Xia L."/>
            <person name="Li J."/>
            <person name="Zhao F."/>
            <person name="Cao W."/>
        </authorList>
    </citation>
    <scope>NUCLEOTIDE SEQUENCE</scope>
    <source>
        <strain evidence="1">Hyas-2018</strain>
    </source>
</reference>
<organism evidence="1 2">
    <name type="scientific">Hyalomma asiaticum</name>
    <name type="common">Tick</name>
    <dbReference type="NCBI Taxonomy" id="266040"/>
    <lineage>
        <taxon>Eukaryota</taxon>
        <taxon>Metazoa</taxon>
        <taxon>Ecdysozoa</taxon>
        <taxon>Arthropoda</taxon>
        <taxon>Chelicerata</taxon>
        <taxon>Arachnida</taxon>
        <taxon>Acari</taxon>
        <taxon>Parasitiformes</taxon>
        <taxon>Ixodida</taxon>
        <taxon>Ixodoidea</taxon>
        <taxon>Ixodidae</taxon>
        <taxon>Hyalomminae</taxon>
        <taxon>Hyalomma</taxon>
    </lineage>
</organism>
<gene>
    <name evidence="1" type="ORF">HPB50_006275</name>
</gene>
<accession>A0ACB7RYP1</accession>
<protein>
    <submittedName>
        <fullName evidence="1">Uncharacterized protein</fullName>
    </submittedName>
</protein>
<evidence type="ECO:0000313" key="2">
    <source>
        <dbReference type="Proteomes" id="UP000821845"/>
    </source>
</evidence>
<dbReference type="EMBL" id="CM023486">
    <property type="protein sequence ID" value="KAH6927625.1"/>
    <property type="molecule type" value="Genomic_DNA"/>
</dbReference>
<evidence type="ECO:0000313" key="1">
    <source>
        <dbReference type="EMBL" id="KAH6927625.1"/>
    </source>
</evidence>
<proteinExistence type="predicted"/>
<name>A0ACB7RYP1_HYAAI</name>
<comment type="caution">
    <text evidence="1">The sequence shown here is derived from an EMBL/GenBank/DDBJ whole genome shotgun (WGS) entry which is preliminary data.</text>
</comment>
<sequence length="487" mass="54135">MGEAQVRDAILREVDLNATLLKEDIYRTCVETNLIVVSTPHLSNAEIYSRITKLQVETKTYDVRAYVTSPDNTAKGVIHHIPPYDSPEAISASLVNDQNPTILQARRMGTTNTALIVFDGDQVPFHVYYRGAEYKCYLHKKRTEVCVKCGAVGHMADVCPTPTAVICTLCGTANPTTDHPCTVRCALCGQAHHTGDKTCPQRYQTPRLLIHRRQEKVRLQLQEQQGSTSIVKQDSSPESQDAEPRNRRSRSLSPQVRRPRSRSRSKQQPKHQHGEPPRSTAPEASSGPSLQQRQPPLALAATKELRSLRTLVQELRVENAILRQQLAQQPPAPSVLRSADLGTDPAHIPAKRKAPNTVEPVTPSSQPHSTPPPTPPVESVPQQQLHSTIQTVLAQQLPLLLEQTLAQTLERSLESILTAKLEQHLSSTLDEKLAARATITQGNLETTLTKLLASYNSRVTELERCALRPRSHSHQKPYDRINQDGHE</sequence>
<keyword evidence="2" id="KW-1185">Reference proteome</keyword>
<dbReference type="Proteomes" id="UP000821845">
    <property type="component" value="Chromosome 6"/>
</dbReference>